<gene>
    <name evidence="8" type="primary">EIF1AD</name>
    <name evidence="8" type="ORF">FJT64_018734</name>
</gene>
<feature type="region of interest" description="Disordered" evidence="6">
    <location>
        <begin position="122"/>
        <end position="167"/>
    </location>
</feature>
<feature type="compositionally biased region" description="Acidic residues" evidence="6">
    <location>
        <begin position="138"/>
        <end position="156"/>
    </location>
</feature>
<keyword evidence="3" id="KW-0694">RNA-binding</keyword>
<evidence type="ECO:0000256" key="3">
    <source>
        <dbReference type="ARBA" id="ARBA00022884"/>
    </source>
</evidence>
<dbReference type="PANTHER" id="PTHR21641">
    <property type="entry name" value="TRANSLATION INITIATION FACTOR-RELATED"/>
    <property type="match status" value="1"/>
</dbReference>
<dbReference type="PROSITE" id="PS50832">
    <property type="entry name" value="S1_IF1_TYPE"/>
    <property type="match status" value="1"/>
</dbReference>
<evidence type="ECO:0000256" key="4">
    <source>
        <dbReference type="ARBA" id="ARBA00031998"/>
    </source>
</evidence>
<evidence type="ECO:0000256" key="5">
    <source>
        <dbReference type="PROSITE-ProRule" id="PRU00181"/>
    </source>
</evidence>
<dbReference type="Proteomes" id="UP000440578">
    <property type="component" value="Unassembled WGS sequence"/>
</dbReference>
<dbReference type="SMART" id="SM00652">
    <property type="entry name" value="eIF1a"/>
    <property type="match status" value="1"/>
</dbReference>
<name>A0A6A4X2B5_AMPAM</name>
<dbReference type="PANTHER" id="PTHR21641:SF0">
    <property type="entry name" value="RNA-BINDING PROTEIN EIF1AD-RELATED"/>
    <property type="match status" value="1"/>
</dbReference>
<feature type="domain" description="S1-like" evidence="7">
    <location>
        <begin position="5"/>
        <end position="89"/>
    </location>
</feature>
<dbReference type="GO" id="GO:0005634">
    <property type="term" value="C:nucleus"/>
    <property type="evidence" value="ECO:0007669"/>
    <property type="project" value="TreeGrafter"/>
</dbReference>
<keyword evidence="9" id="KW-1185">Reference proteome</keyword>
<reference evidence="8 9" key="1">
    <citation type="submission" date="2019-07" db="EMBL/GenBank/DDBJ databases">
        <title>Draft genome assembly of a fouling barnacle, Amphibalanus amphitrite (Darwin, 1854): The first reference genome for Thecostraca.</title>
        <authorList>
            <person name="Kim W."/>
        </authorList>
    </citation>
    <scope>NUCLEOTIDE SEQUENCE [LARGE SCALE GENOMIC DNA]</scope>
    <source>
        <strain evidence="8">SNU_AA5</strain>
        <tissue evidence="8">Soma without cirri and trophi</tissue>
    </source>
</reference>
<dbReference type="GO" id="GO:0003743">
    <property type="term" value="F:translation initiation factor activity"/>
    <property type="evidence" value="ECO:0007669"/>
    <property type="project" value="UniProtKB-UniRule"/>
</dbReference>
<dbReference type="InterPro" id="IPR006196">
    <property type="entry name" value="RNA-binding_domain_S1_IF1"/>
</dbReference>
<comment type="caution">
    <text evidence="8">The sequence shown here is derived from an EMBL/GenBank/DDBJ whole genome shotgun (WGS) entry which is preliminary data.</text>
</comment>
<evidence type="ECO:0000259" key="7">
    <source>
        <dbReference type="PROSITE" id="PS50832"/>
    </source>
</evidence>
<dbReference type="OrthoDB" id="1738325at2759"/>
<evidence type="ECO:0000256" key="6">
    <source>
        <dbReference type="SAM" id="MobiDB-lite"/>
    </source>
</evidence>
<keyword evidence="5" id="KW-0396">Initiation factor</keyword>
<keyword evidence="5" id="KW-0648">Protein biosynthesis</keyword>
<organism evidence="8 9">
    <name type="scientific">Amphibalanus amphitrite</name>
    <name type="common">Striped barnacle</name>
    <name type="synonym">Balanus amphitrite</name>
    <dbReference type="NCBI Taxonomy" id="1232801"/>
    <lineage>
        <taxon>Eukaryota</taxon>
        <taxon>Metazoa</taxon>
        <taxon>Ecdysozoa</taxon>
        <taxon>Arthropoda</taxon>
        <taxon>Crustacea</taxon>
        <taxon>Multicrustacea</taxon>
        <taxon>Cirripedia</taxon>
        <taxon>Thoracica</taxon>
        <taxon>Thoracicalcarea</taxon>
        <taxon>Balanomorpha</taxon>
        <taxon>Balanoidea</taxon>
        <taxon>Balanidae</taxon>
        <taxon>Amphibalaninae</taxon>
        <taxon>Amphibalanus</taxon>
    </lineage>
</organism>
<dbReference type="EMBL" id="VIIS01000330">
    <property type="protein sequence ID" value="KAF0310240.1"/>
    <property type="molecule type" value="Genomic_DNA"/>
</dbReference>
<dbReference type="InterPro" id="IPR012340">
    <property type="entry name" value="NA-bd_OB-fold"/>
</dbReference>
<evidence type="ECO:0000313" key="8">
    <source>
        <dbReference type="EMBL" id="KAF0310240.1"/>
    </source>
</evidence>
<dbReference type="Gene3D" id="2.40.50.140">
    <property type="entry name" value="Nucleic acid-binding proteins"/>
    <property type="match status" value="1"/>
</dbReference>
<evidence type="ECO:0000256" key="2">
    <source>
        <dbReference type="ARBA" id="ARBA00020989"/>
    </source>
</evidence>
<comment type="similarity">
    <text evidence="1">Belongs to the EIF1AD family.</text>
</comment>
<evidence type="ECO:0000313" key="9">
    <source>
        <dbReference type="Proteomes" id="UP000440578"/>
    </source>
</evidence>
<dbReference type="GO" id="GO:0003723">
    <property type="term" value="F:RNA binding"/>
    <property type="evidence" value="ECO:0007669"/>
    <property type="project" value="UniProtKB-KW"/>
</dbReference>
<protein>
    <recommendedName>
        <fullName evidence="2">Probable RNA-binding protein EIF1AD</fullName>
    </recommendedName>
    <alternativeName>
        <fullName evidence="4">Eukaryotic translation initiation factor 1A domain-containing protein</fullName>
    </alternativeName>
</protein>
<proteinExistence type="inferred from homology"/>
<dbReference type="InterPro" id="IPR001253">
    <property type="entry name" value="TIF_eIF-1A"/>
</dbReference>
<accession>A0A6A4X2B5</accession>
<evidence type="ECO:0000256" key="1">
    <source>
        <dbReference type="ARBA" id="ARBA00007340"/>
    </source>
</evidence>
<dbReference type="Pfam" id="PF01176">
    <property type="entry name" value="eIF-1a"/>
    <property type="match status" value="1"/>
</dbReference>
<dbReference type="SUPFAM" id="SSF50249">
    <property type="entry name" value="Nucleic acid-binding proteins"/>
    <property type="match status" value="1"/>
</dbReference>
<dbReference type="AlphaFoldDB" id="A0A6A4X2B5"/>
<sequence>MSSKTKRKYVYQEHMSEVAPPSGDQTIARLLETRGNNLHQVEDANGEVYLVSMPNKFRRNIWVRRGTFLILEPIAEGDKVRAEVVRVLSREHVAELRSAGAWPERFDEVGSTAADEAADELQNLDLEEGNPNRPPVEVETDSELESESEEDSESDGDADRSGSESGM</sequence>
<feature type="compositionally biased region" description="Basic and acidic residues" evidence="6">
    <location>
        <begin position="157"/>
        <end position="167"/>
    </location>
</feature>
<dbReference type="InterPro" id="IPR039294">
    <property type="entry name" value="EIF1AD"/>
</dbReference>